<dbReference type="RefSeq" id="WP_135202469.1">
    <property type="nucleotide sequence ID" value="NZ_SPVG01000159.1"/>
</dbReference>
<gene>
    <name evidence="2" type="primary">tssA</name>
    <name evidence="2" type="ORF">E4L98_15555</name>
</gene>
<evidence type="ECO:0000313" key="2">
    <source>
        <dbReference type="EMBL" id="TFW19887.1"/>
    </source>
</evidence>
<reference evidence="2 3" key="1">
    <citation type="submission" date="2019-03" db="EMBL/GenBank/DDBJ databases">
        <title>Draft Genome Sequence of Duganella callidus sp. nov., a Novel Duganella Species Isolated from Cultivated Soil.</title>
        <authorList>
            <person name="Raths R."/>
            <person name="Peta V."/>
            <person name="Bucking H."/>
        </authorList>
    </citation>
    <scope>NUCLEOTIDE SEQUENCE [LARGE SCALE GENOMIC DNA]</scope>
    <source>
        <strain evidence="2 3">DN04</strain>
    </source>
</reference>
<comment type="caution">
    <text evidence="2">The sequence shown here is derived from an EMBL/GenBank/DDBJ whole genome shotgun (WGS) entry which is preliminary data.</text>
</comment>
<keyword evidence="3" id="KW-1185">Reference proteome</keyword>
<dbReference type="NCBIfam" id="TIGR03363">
    <property type="entry name" value="VI_chp_8"/>
    <property type="match status" value="1"/>
</dbReference>
<name>A0A4Y9SC73_9BURK</name>
<dbReference type="InterPro" id="IPR010657">
    <property type="entry name" value="ImpA_N"/>
</dbReference>
<dbReference type="Pfam" id="PF06812">
    <property type="entry name" value="ImpA_N"/>
    <property type="match status" value="1"/>
</dbReference>
<dbReference type="InterPro" id="IPR017740">
    <property type="entry name" value="TssA-like"/>
</dbReference>
<evidence type="ECO:0000259" key="1">
    <source>
        <dbReference type="Pfam" id="PF06812"/>
    </source>
</evidence>
<dbReference type="Proteomes" id="UP000297729">
    <property type="component" value="Unassembled WGS sequence"/>
</dbReference>
<organism evidence="2 3">
    <name type="scientific">Duganella callida</name>
    <dbReference type="NCBI Taxonomy" id="2561932"/>
    <lineage>
        <taxon>Bacteria</taxon>
        <taxon>Pseudomonadati</taxon>
        <taxon>Pseudomonadota</taxon>
        <taxon>Betaproteobacteria</taxon>
        <taxon>Burkholderiales</taxon>
        <taxon>Oxalobacteraceae</taxon>
        <taxon>Telluria group</taxon>
        <taxon>Duganella</taxon>
    </lineage>
</organism>
<feature type="domain" description="ImpA N-terminal" evidence="1">
    <location>
        <begin position="14"/>
        <end position="136"/>
    </location>
</feature>
<sequence>MSDNTLIDIAALTAPLSDAAPCGDNLEYDPQFQALEQAARGKPEVEYGSTLTPATPPDWIEVRMLALQLMERCRDLRIAMTLTRALLKLEGVPGLAAGLTLLAELLTRQWDHVHPQLDPDDGNDPMLRVNVLAALCQSSALLRDLRDAPLAQVRAVGSVSLRDIEQAAGERESEDDGRKSMRDAVFSAAAQEQLAQMVSALEHALAITQRIEQELTARVGVGSALDLEPLATVLRRAADAVRPHLRA</sequence>
<dbReference type="PANTHER" id="PTHR37951:SF1">
    <property type="entry name" value="TYPE VI SECRETION SYSTEM COMPONENT TSSA1"/>
    <property type="match status" value="1"/>
</dbReference>
<proteinExistence type="predicted"/>
<dbReference type="AlphaFoldDB" id="A0A4Y9SC73"/>
<dbReference type="PANTHER" id="PTHR37951">
    <property type="entry name" value="CYTOPLASMIC PROTEIN-RELATED"/>
    <property type="match status" value="1"/>
</dbReference>
<feature type="non-terminal residue" evidence="2">
    <location>
        <position position="247"/>
    </location>
</feature>
<evidence type="ECO:0000313" key="3">
    <source>
        <dbReference type="Proteomes" id="UP000297729"/>
    </source>
</evidence>
<dbReference type="EMBL" id="SPVG01000159">
    <property type="protein sequence ID" value="TFW19887.1"/>
    <property type="molecule type" value="Genomic_DNA"/>
</dbReference>
<accession>A0A4Y9SC73</accession>
<protein>
    <submittedName>
        <fullName evidence="2">Type VI secretion system protein TssA</fullName>
    </submittedName>
</protein>
<dbReference type="OrthoDB" id="9771118at2"/>